<dbReference type="AlphaFoldDB" id="A0A1Q2D8U2"/>
<dbReference type="InterPro" id="IPR050858">
    <property type="entry name" value="Mal-CoA-ACP_Trans/PKS_FabD"/>
</dbReference>
<proteinExistence type="inferred from homology"/>
<protein>
    <recommendedName>
        <fullName evidence="4">Malonyl CoA-acyl carrier protein transacylase</fullName>
        <ecNumber evidence="4">2.3.1.39</ecNumber>
    </recommendedName>
</protein>
<evidence type="ECO:0000256" key="2">
    <source>
        <dbReference type="ARBA" id="ARBA00023315"/>
    </source>
</evidence>
<dbReference type="Pfam" id="PF00698">
    <property type="entry name" value="Acyl_transf_1"/>
    <property type="match status" value="1"/>
</dbReference>
<dbReference type="InterPro" id="IPR001227">
    <property type="entry name" value="Ac_transferase_dom_sf"/>
</dbReference>
<evidence type="ECO:0000256" key="1">
    <source>
        <dbReference type="ARBA" id="ARBA00022679"/>
    </source>
</evidence>
<dbReference type="EC" id="2.3.1.39" evidence="4"/>
<dbReference type="OrthoDB" id="9805460at2"/>
<gene>
    <name evidence="5" type="ORF">BW732_11335</name>
</gene>
<accession>A0A1Q2D8U2</accession>
<dbReference type="STRING" id="633807.BW732_11335"/>
<dbReference type="Gene3D" id="3.30.70.250">
    <property type="entry name" value="Malonyl-CoA ACP transacylase, ACP-binding"/>
    <property type="match status" value="1"/>
</dbReference>
<organism evidence="5 6">
    <name type="scientific">Vagococcus penaei</name>
    <dbReference type="NCBI Taxonomy" id="633807"/>
    <lineage>
        <taxon>Bacteria</taxon>
        <taxon>Bacillati</taxon>
        <taxon>Bacillota</taxon>
        <taxon>Bacilli</taxon>
        <taxon>Lactobacillales</taxon>
        <taxon>Enterococcaceae</taxon>
        <taxon>Vagococcus</taxon>
    </lineage>
</organism>
<dbReference type="SMART" id="SM00827">
    <property type="entry name" value="PKS_AT"/>
    <property type="match status" value="1"/>
</dbReference>
<comment type="similarity">
    <text evidence="4">Belongs to the fabD family.</text>
</comment>
<dbReference type="SUPFAM" id="SSF55048">
    <property type="entry name" value="Probable ACP-binding domain of malonyl-CoA ACP transacylase"/>
    <property type="match status" value="1"/>
</dbReference>
<comment type="catalytic activity">
    <reaction evidence="3 4">
        <text>holo-[ACP] + malonyl-CoA = malonyl-[ACP] + CoA</text>
        <dbReference type="Rhea" id="RHEA:41792"/>
        <dbReference type="Rhea" id="RHEA-COMP:9623"/>
        <dbReference type="Rhea" id="RHEA-COMP:9685"/>
        <dbReference type="ChEBI" id="CHEBI:57287"/>
        <dbReference type="ChEBI" id="CHEBI:57384"/>
        <dbReference type="ChEBI" id="CHEBI:64479"/>
        <dbReference type="ChEBI" id="CHEBI:78449"/>
        <dbReference type="EC" id="2.3.1.39"/>
    </reaction>
</comment>
<evidence type="ECO:0000256" key="3">
    <source>
        <dbReference type="ARBA" id="ARBA00048462"/>
    </source>
</evidence>
<name>A0A1Q2D8U2_9ENTE</name>
<evidence type="ECO:0000256" key="4">
    <source>
        <dbReference type="PIRNR" id="PIRNR000446"/>
    </source>
</evidence>
<dbReference type="InterPro" id="IPR024925">
    <property type="entry name" value="Malonyl_CoA-ACP_transAc"/>
</dbReference>
<evidence type="ECO:0000313" key="5">
    <source>
        <dbReference type="EMBL" id="AQP54740.1"/>
    </source>
</evidence>
<dbReference type="RefSeq" id="WP_077276826.1">
    <property type="nucleotide sequence ID" value="NZ_CP019609.1"/>
</dbReference>
<keyword evidence="1 4" id="KW-0808">Transferase</keyword>
<dbReference type="GO" id="GO:0006633">
    <property type="term" value="P:fatty acid biosynthetic process"/>
    <property type="evidence" value="ECO:0007669"/>
    <property type="project" value="TreeGrafter"/>
</dbReference>
<dbReference type="InterPro" id="IPR016036">
    <property type="entry name" value="Malonyl_transacylase_ACP-bd"/>
</dbReference>
<dbReference type="SUPFAM" id="SSF52151">
    <property type="entry name" value="FabD/lysophospholipase-like"/>
    <property type="match status" value="1"/>
</dbReference>
<dbReference type="PANTHER" id="PTHR42681">
    <property type="entry name" value="MALONYL-COA-ACYL CARRIER PROTEIN TRANSACYLASE, MITOCHONDRIAL"/>
    <property type="match status" value="1"/>
</dbReference>
<dbReference type="GO" id="GO:0004314">
    <property type="term" value="F:[acyl-carrier-protein] S-malonyltransferase activity"/>
    <property type="evidence" value="ECO:0007669"/>
    <property type="project" value="UniProtKB-EC"/>
</dbReference>
<evidence type="ECO:0000313" key="6">
    <source>
        <dbReference type="Proteomes" id="UP000188246"/>
    </source>
</evidence>
<dbReference type="InterPro" id="IPR014043">
    <property type="entry name" value="Acyl_transferase_dom"/>
</dbReference>
<dbReference type="NCBIfam" id="TIGR00128">
    <property type="entry name" value="fabD"/>
    <property type="match status" value="1"/>
</dbReference>
<keyword evidence="6" id="KW-1185">Reference proteome</keyword>
<dbReference type="KEGG" id="vpi:BW732_11335"/>
<dbReference type="Gene3D" id="3.40.366.10">
    <property type="entry name" value="Malonyl-Coenzyme A Acyl Carrier Protein, domain 2"/>
    <property type="match status" value="1"/>
</dbReference>
<dbReference type="InterPro" id="IPR004410">
    <property type="entry name" value="Malonyl_CoA-ACP_transAc_FabD"/>
</dbReference>
<keyword evidence="2 4" id="KW-0012">Acyltransferase</keyword>
<dbReference type="EMBL" id="CP019609">
    <property type="protein sequence ID" value="AQP54740.1"/>
    <property type="molecule type" value="Genomic_DNA"/>
</dbReference>
<reference evidence="5 6" key="1">
    <citation type="journal article" date="2010" name="Int. J. Syst. Evol. Microbiol.">
        <title>Vagococcus penaei sp. nov., isolated from spoilage microbiota of cooked shrimp (Penaeus vannamei).</title>
        <authorList>
            <person name="Jaffres E."/>
            <person name="Prevost H."/>
            <person name="Rossero A."/>
            <person name="Joffraud J.J."/>
            <person name="Dousset X."/>
        </authorList>
    </citation>
    <scope>NUCLEOTIDE SEQUENCE [LARGE SCALE GENOMIC DNA]</scope>
    <source>
        <strain evidence="5 6">CD276</strain>
    </source>
</reference>
<dbReference type="PIRSF" id="PIRSF000446">
    <property type="entry name" value="Mct"/>
    <property type="match status" value="1"/>
</dbReference>
<dbReference type="FunFam" id="3.30.70.250:FF:000001">
    <property type="entry name" value="Malonyl CoA-acyl carrier protein transacylase"/>
    <property type="match status" value="1"/>
</dbReference>
<sequence length="312" mass="33820">MTLGFIFSGQGAQYQGMGKEFLEYSDIYAEKMTLASEILGYDVSQVIDDDVLLHQTEYTQPAILAMSCAVSDMIKEELSISPTMVAGLSLGEYTALVESGALSFADALKIVQSRGKLMAEAVPKGVGAMSAIIGLDREIVLEACQEAQTCGVVIPANYNMPLQIAIAGELPAVIEAERLLKDRGARRIIRLNVSGPFHTPLMQPAAEKLVPILERVTFQSPIIPVVTNVTGKVLTDDTSIVDNLMQQVMSPVYWEDGIQTMINHGVNTFVEIGPGKALSGFVKKIDKGVAVQNVDTIKTFEKLRQVLKNQEA</sequence>
<dbReference type="GO" id="GO:0005829">
    <property type="term" value="C:cytosol"/>
    <property type="evidence" value="ECO:0007669"/>
    <property type="project" value="TreeGrafter"/>
</dbReference>
<dbReference type="PANTHER" id="PTHR42681:SF1">
    <property type="entry name" value="MALONYL-COA-ACYL CARRIER PROTEIN TRANSACYLASE, MITOCHONDRIAL"/>
    <property type="match status" value="1"/>
</dbReference>
<dbReference type="Proteomes" id="UP000188246">
    <property type="component" value="Chromosome"/>
</dbReference>
<dbReference type="InterPro" id="IPR016035">
    <property type="entry name" value="Acyl_Trfase/lysoPLipase"/>
</dbReference>